<dbReference type="GO" id="GO:0031982">
    <property type="term" value="C:vesicle"/>
    <property type="evidence" value="ECO:0007669"/>
    <property type="project" value="TreeGrafter"/>
</dbReference>
<accession>A0A1U7V5P7</accession>
<gene>
    <name evidence="6" type="primary">LOC104210362</name>
</gene>
<organism evidence="5 6">
    <name type="scientific">Nicotiana sylvestris</name>
    <name type="common">Wood tobacco</name>
    <name type="synonym">South American tobacco</name>
    <dbReference type="NCBI Taxonomy" id="4096"/>
    <lineage>
        <taxon>Eukaryota</taxon>
        <taxon>Viridiplantae</taxon>
        <taxon>Streptophyta</taxon>
        <taxon>Embryophyta</taxon>
        <taxon>Tracheophyta</taxon>
        <taxon>Spermatophyta</taxon>
        <taxon>Magnoliopsida</taxon>
        <taxon>eudicotyledons</taxon>
        <taxon>Gunneridae</taxon>
        <taxon>Pentapetalae</taxon>
        <taxon>asterids</taxon>
        <taxon>lamiids</taxon>
        <taxon>Solanales</taxon>
        <taxon>Solanaceae</taxon>
        <taxon>Nicotianoideae</taxon>
        <taxon>Nicotianeae</taxon>
        <taxon>Nicotiana</taxon>
    </lineage>
</organism>
<feature type="chain" id="PRO_5010528228" evidence="3">
    <location>
        <begin position="28"/>
        <end position="179"/>
    </location>
</feature>
<evidence type="ECO:0000313" key="5">
    <source>
        <dbReference type="Proteomes" id="UP000189701"/>
    </source>
</evidence>
<dbReference type="AlphaFoldDB" id="A0A1U7V5P7"/>
<dbReference type="GO" id="GO:2000008">
    <property type="term" value="P:regulation of protein localization to cell surface"/>
    <property type="evidence" value="ECO:0007669"/>
    <property type="project" value="TreeGrafter"/>
</dbReference>
<feature type="region of interest" description="Disordered" evidence="2">
    <location>
        <begin position="128"/>
        <end position="179"/>
    </location>
</feature>
<proteinExistence type="predicted"/>
<dbReference type="eggNOG" id="ENOG502R57Z">
    <property type="taxonomic scope" value="Eukaryota"/>
</dbReference>
<dbReference type="Pfam" id="PF05617">
    <property type="entry name" value="Prolamin_like"/>
    <property type="match status" value="1"/>
</dbReference>
<evidence type="ECO:0000256" key="2">
    <source>
        <dbReference type="SAM" id="MobiDB-lite"/>
    </source>
</evidence>
<evidence type="ECO:0000313" key="6">
    <source>
        <dbReference type="RefSeq" id="XP_009757559.1"/>
    </source>
</evidence>
<dbReference type="OrthoDB" id="1862203at2759"/>
<keyword evidence="1 3" id="KW-0732">Signal</keyword>
<evidence type="ECO:0000256" key="1">
    <source>
        <dbReference type="ARBA" id="ARBA00022729"/>
    </source>
</evidence>
<keyword evidence="5" id="KW-1185">Reference proteome</keyword>
<dbReference type="STRING" id="4096.A0A1U7V5P7"/>
<feature type="domain" description="Prolamin-like" evidence="4">
    <location>
        <begin position="61"/>
        <end position="123"/>
    </location>
</feature>
<sequence length="179" mass="19343">MPRVITFINMKVIFVLCILTVIKPSIGRVVVGVEGFGPGFSGGFGNTGPFAWSFGGPEAEKCVAALKNTPGCIQEIFGSLFIPFHFHSIGPQCCKAVIDIQDNCWPKLFPISPLFPFTLKNFCTKTQGQAPVAQQPPSPPPPFPYSFPLPSSPTSSPPPPQPFSWSFSFGENAHNENSN</sequence>
<protein>
    <submittedName>
        <fullName evidence="6">Sulfated surface glycoprotein 185-like</fullName>
    </submittedName>
</protein>
<dbReference type="GO" id="GO:0009567">
    <property type="term" value="P:double fertilization forming a zygote and endosperm"/>
    <property type="evidence" value="ECO:0007669"/>
    <property type="project" value="TreeGrafter"/>
</dbReference>
<dbReference type="GO" id="GO:0005576">
    <property type="term" value="C:extracellular region"/>
    <property type="evidence" value="ECO:0007669"/>
    <property type="project" value="TreeGrafter"/>
</dbReference>
<dbReference type="Proteomes" id="UP000189701">
    <property type="component" value="Unplaced"/>
</dbReference>
<evidence type="ECO:0000259" key="4">
    <source>
        <dbReference type="Pfam" id="PF05617"/>
    </source>
</evidence>
<dbReference type="RefSeq" id="XP_009757559.1">
    <property type="nucleotide sequence ID" value="XM_009759257.1"/>
</dbReference>
<name>A0A1U7V5P7_NICSY</name>
<feature type="compositionally biased region" description="Pro residues" evidence="2">
    <location>
        <begin position="134"/>
        <end position="162"/>
    </location>
</feature>
<dbReference type="PANTHER" id="PTHR31181">
    <property type="entry name" value="EGG CELL-SECRETED PROTEIN 1.4"/>
    <property type="match status" value="1"/>
</dbReference>
<dbReference type="PANTHER" id="PTHR31181:SF72">
    <property type="entry name" value="PROLAMIN-LIKE DOMAIN-CONTAINING PROTEIN"/>
    <property type="match status" value="1"/>
</dbReference>
<dbReference type="GO" id="GO:0080155">
    <property type="term" value="P:regulation of double fertilization forming a zygote and endosperm"/>
    <property type="evidence" value="ECO:0007669"/>
    <property type="project" value="TreeGrafter"/>
</dbReference>
<dbReference type="InterPro" id="IPR008502">
    <property type="entry name" value="Prolamin-like"/>
</dbReference>
<evidence type="ECO:0000256" key="3">
    <source>
        <dbReference type="SAM" id="SignalP"/>
    </source>
</evidence>
<feature type="signal peptide" evidence="3">
    <location>
        <begin position="1"/>
        <end position="27"/>
    </location>
</feature>
<reference evidence="5" key="1">
    <citation type="journal article" date="2013" name="Genome Biol.">
        <title>Reference genomes and transcriptomes of Nicotiana sylvestris and Nicotiana tomentosiformis.</title>
        <authorList>
            <person name="Sierro N."/>
            <person name="Battey J.N."/>
            <person name="Ouadi S."/>
            <person name="Bovet L."/>
            <person name="Goepfert S."/>
            <person name="Bakaher N."/>
            <person name="Peitsch M.C."/>
            <person name="Ivanov N.V."/>
        </authorList>
    </citation>
    <scope>NUCLEOTIDE SEQUENCE [LARGE SCALE GENOMIC DNA]</scope>
</reference>
<reference evidence="6" key="2">
    <citation type="submission" date="2025-08" db="UniProtKB">
        <authorList>
            <consortium name="RefSeq"/>
        </authorList>
    </citation>
    <scope>IDENTIFICATION</scope>
    <source>
        <tissue evidence="6">Leaf</tissue>
    </source>
</reference>